<dbReference type="AlphaFoldDB" id="A0A8X6VWV9"/>
<proteinExistence type="predicted"/>
<gene>
    <name evidence="1" type="ORF">TNCV_3536551</name>
</gene>
<evidence type="ECO:0000313" key="1">
    <source>
        <dbReference type="EMBL" id="GFY23861.1"/>
    </source>
</evidence>
<dbReference type="Proteomes" id="UP000887159">
    <property type="component" value="Unassembled WGS sequence"/>
</dbReference>
<protein>
    <submittedName>
        <fullName evidence="1">Uncharacterized protein</fullName>
    </submittedName>
</protein>
<evidence type="ECO:0000313" key="2">
    <source>
        <dbReference type="Proteomes" id="UP000887159"/>
    </source>
</evidence>
<keyword evidence="2" id="KW-1185">Reference proteome</keyword>
<dbReference type="EMBL" id="BMAU01021367">
    <property type="protein sequence ID" value="GFY23861.1"/>
    <property type="molecule type" value="Genomic_DNA"/>
</dbReference>
<sequence>MICPLPPEVLLSIASAKTGFFPLPERIFNDPVSSNLVTINRRFLAVNGPFRNPFSVRNFRRATIADYRFDRITLLTTLDLRSYCIRIRTATAGSDVVQSGRPIFDDFFQHLWPYIGNNMVSVVFQMVKRLWLIRIDQ</sequence>
<comment type="caution">
    <text evidence="1">The sequence shown here is derived from an EMBL/GenBank/DDBJ whole genome shotgun (WGS) entry which is preliminary data.</text>
</comment>
<accession>A0A8X6VWV9</accession>
<organism evidence="1 2">
    <name type="scientific">Trichonephila clavipes</name>
    <name type="common">Golden silk orbweaver</name>
    <name type="synonym">Nephila clavipes</name>
    <dbReference type="NCBI Taxonomy" id="2585209"/>
    <lineage>
        <taxon>Eukaryota</taxon>
        <taxon>Metazoa</taxon>
        <taxon>Ecdysozoa</taxon>
        <taxon>Arthropoda</taxon>
        <taxon>Chelicerata</taxon>
        <taxon>Arachnida</taxon>
        <taxon>Araneae</taxon>
        <taxon>Araneomorphae</taxon>
        <taxon>Entelegynae</taxon>
        <taxon>Araneoidea</taxon>
        <taxon>Nephilidae</taxon>
        <taxon>Trichonephila</taxon>
    </lineage>
</organism>
<name>A0A8X6VWV9_TRICX</name>
<reference evidence="1" key="1">
    <citation type="submission" date="2020-08" db="EMBL/GenBank/DDBJ databases">
        <title>Multicomponent nature underlies the extraordinary mechanical properties of spider dragline silk.</title>
        <authorList>
            <person name="Kono N."/>
            <person name="Nakamura H."/>
            <person name="Mori M."/>
            <person name="Yoshida Y."/>
            <person name="Ohtoshi R."/>
            <person name="Malay A.D."/>
            <person name="Moran D.A.P."/>
            <person name="Tomita M."/>
            <person name="Numata K."/>
            <person name="Arakawa K."/>
        </authorList>
    </citation>
    <scope>NUCLEOTIDE SEQUENCE</scope>
</reference>